<feature type="region of interest" description="Disordered" evidence="1">
    <location>
        <begin position="50"/>
        <end position="74"/>
    </location>
</feature>
<reference evidence="2 3" key="1">
    <citation type="journal article" date="2018" name="Plant J.">
        <title>Genome sequences of Chlorella sorokiniana UTEX 1602 and Micractinium conductrix SAG 241.80: implications to maltose excretion by a green alga.</title>
        <authorList>
            <person name="Arriola M.B."/>
            <person name="Velmurugan N."/>
            <person name="Zhang Y."/>
            <person name="Plunkett M.H."/>
            <person name="Hondzo H."/>
            <person name="Barney B.M."/>
        </authorList>
    </citation>
    <scope>NUCLEOTIDE SEQUENCE [LARGE SCALE GENOMIC DNA]</scope>
    <source>
        <strain evidence="2 3">SAG 241.80</strain>
    </source>
</reference>
<comment type="caution">
    <text evidence="2">The sequence shown here is derived from an EMBL/GenBank/DDBJ whole genome shotgun (WGS) entry which is preliminary data.</text>
</comment>
<organism evidence="2 3">
    <name type="scientific">Micractinium conductrix</name>
    <dbReference type="NCBI Taxonomy" id="554055"/>
    <lineage>
        <taxon>Eukaryota</taxon>
        <taxon>Viridiplantae</taxon>
        <taxon>Chlorophyta</taxon>
        <taxon>core chlorophytes</taxon>
        <taxon>Trebouxiophyceae</taxon>
        <taxon>Chlorellales</taxon>
        <taxon>Chlorellaceae</taxon>
        <taxon>Chlorella clade</taxon>
        <taxon>Micractinium</taxon>
    </lineage>
</organism>
<protein>
    <submittedName>
        <fullName evidence="2">Tetratricopeptide repeat 9B</fullName>
    </submittedName>
</protein>
<dbReference type="Proteomes" id="UP000239649">
    <property type="component" value="Unassembled WGS sequence"/>
</dbReference>
<dbReference type="EMBL" id="LHPF02000023">
    <property type="protein sequence ID" value="PSC69863.1"/>
    <property type="molecule type" value="Genomic_DNA"/>
</dbReference>
<dbReference type="OrthoDB" id="513524at2759"/>
<name>A0A2P6V700_9CHLO</name>
<proteinExistence type="predicted"/>
<evidence type="ECO:0000313" key="2">
    <source>
        <dbReference type="EMBL" id="PSC69863.1"/>
    </source>
</evidence>
<dbReference type="AlphaFoldDB" id="A0A2P6V700"/>
<evidence type="ECO:0000256" key="1">
    <source>
        <dbReference type="SAM" id="MobiDB-lite"/>
    </source>
</evidence>
<keyword evidence="3" id="KW-1185">Reference proteome</keyword>
<accession>A0A2P6V700</accession>
<evidence type="ECO:0000313" key="3">
    <source>
        <dbReference type="Proteomes" id="UP000239649"/>
    </source>
</evidence>
<sequence length="202" mass="21357">MLRRALLRLRAAGGSAGALPAPAPAAAWGPAPTSLAARWLHAATPAAAHAHDALSSGKAPSAEPPDEGPGGGSFDKLADLYLGGMWAKMQSGLQGAAEHQGQRLDVQFGRDMGLRVALPDGGRIEVAKDPEREALVVRSTLHDTLGSDGALNEVPFKLQVDHTWETDGEELHQFLEDNLAKHLKVQLDLEPEAQTMYGPDPT</sequence>
<gene>
    <name evidence="2" type="ORF">C2E20_6605</name>
</gene>